<feature type="chain" id="PRO_5035959556" description="Pectinesterase" evidence="9">
    <location>
        <begin position="20"/>
        <end position="343"/>
    </location>
</feature>
<evidence type="ECO:0000313" key="12">
    <source>
        <dbReference type="Proteomes" id="UP000694044"/>
    </source>
</evidence>
<dbReference type="PROSITE" id="PS00503">
    <property type="entry name" value="PECTINESTERASE_2"/>
    <property type="match status" value="1"/>
</dbReference>
<comment type="similarity">
    <text evidence="2">Belongs to the pectinesterase family.</text>
</comment>
<evidence type="ECO:0000256" key="4">
    <source>
        <dbReference type="ARBA" id="ARBA00022525"/>
    </source>
</evidence>
<proteinExistence type="inferred from homology"/>
<feature type="active site" evidence="8">
    <location>
        <position position="200"/>
    </location>
</feature>
<keyword evidence="6 9" id="KW-0378">Hydrolase</keyword>
<feature type="signal peptide" evidence="9">
    <location>
        <begin position="1"/>
        <end position="19"/>
    </location>
</feature>
<evidence type="ECO:0000256" key="6">
    <source>
        <dbReference type="ARBA" id="ARBA00022801"/>
    </source>
</evidence>
<dbReference type="InterPro" id="IPR000070">
    <property type="entry name" value="Pectinesterase_cat"/>
</dbReference>
<sequence>MQIFAPLVALAGLAAGALADGACSGPNARTDPPAGAIVVDVTGAYKNSFKTVSEAAARLDPNTTSEQTVFVRPGVYNEQLYIPRLSGPLLLQGFTCDAKSYASNEATITWAKAQKDIPATVTGESRNDMTSTVRFYSDNVKVYNLNIANTAGNVGQALAVNVNGTDYGFYGCNLTGYQDTVLADKGREIYAHTYINGATDFVFGRYAQAWFESCDIETIGTGFITASGRESESSTATYVFNRARVFGKSGVNSTVLGRPWRPFAKVIWQNSELGDVVKPEGWARWDATSSTDKIVFKEFNNSGPGAVTANRVAFSGQLDKPVAITEVLGEGYETEWWVDATYL</sequence>
<evidence type="ECO:0000256" key="8">
    <source>
        <dbReference type="PROSITE-ProRule" id="PRU10040"/>
    </source>
</evidence>
<keyword evidence="12" id="KW-1185">Reference proteome</keyword>
<keyword evidence="4" id="KW-0964">Secreted</keyword>
<dbReference type="FunFam" id="2.160.20.10:FF:000014">
    <property type="entry name" value="Pectinesterase"/>
    <property type="match status" value="1"/>
</dbReference>
<dbReference type="EMBL" id="JAGDFM010000181">
    <property type="protein sequence ID" value="KAG7383252.1"/>
    <property type="molecule type" value="Genomic_DNA"/>
</dbReference>
<dbReference type="Pfam" id="PF01095">
    <property type="entry name" value="Pectinesterase"/>
    <property type="match status" value="1"/>
</dbReference>
<comment type="pathway">
    <text evidence="9">Glycan metabolism; pectin degradation; 2-dehydro-3-deoxy-D-gluconate from pectin: step 1/5.</text>
</comment>
<feature type="domain" description="Ig-like" evidence="10">
    <location>
        <begin position="73"/>
        <end position="183"/>
    </location>
</feature>
<keyword evidence="9" id="KW-0063">Aspartyl esterase</keyword>
<evidence type="ECO:0000313" key="11">
    <source>
        <dbReference type="EMBL" id="KAG7383252.1"/>
    </source>
</evidence>
<evidence type="ECO:0000256" key="5">
    <source>
        <dbReference type="ARBA" id="ARBA00022729"/>
    </source>
</evidence>
<protein>
    <recommendedName>
        <fullName evidence="3 9">Pectinesterase</fullName>
        <ecNumber evidence="3 9">3.1.1.11</ecNumber>
    </recommendedName>
</protein>
<evidence type="ECO:0000256" key="2">
    <source>
        <dbReference type="ARBA" id="ARBA00008891"/>
    </source>
</evidence>
<comment type="caution">
    <text evidence="11">The sequence shown here is derived from an EMBL/GenBank/DDBJ whole genome shotgun (WGS) entry which is preliminary data.</text>
</comment>
<dbReference type="InterPro" id="IPR033131">
    <property type="entry name" value="Pectinesterase_Asp_AS"/>
</dbReference>
<dbReference type="PANTHER" id="PTHR31321:SF57">
    <property type="entry name" value="PECTINESTERASE 53-RELATED"/>
    <property type="match status" value="1"/>
</dbReference>
<name>A0A8T1VPI1_9STRA</name>
<evidence type="ECO:0000256" key="3">
    <source>
        <dbReference type="ARBA" id="ARBA00013229"/>
    </source>
</evidence>
<evidence type="ECO:0000256" key="7">
    <source>
        <dbReference type="ARBA" id="ARBA00047928"/>
    </source>
</evidence>
<evidence type="ECO:0000256" key="1">
    <source>
        <dbReference type="ARBA" id="ARBA00004613"/>
    </source>
</evidence>
<organism evidence="11 12">
    <name type="scientific">Phytophthora pseudosyringae</name>
    <dbReference type="NCBI Taxonomy" id="221518"/>
    <lineage>
        <taxon>Eukaryota</taxon>
        <taxon>Sar</taxon>
        <taxon>Stramenopiles</taxon>
        <taxon>Oomycota</taxon>
        <taxon>Peronosporomycetes</taxon>
        <taxon>Peronosporales</taxon>
        <taxon>Peronosporaceae</taxon>
        <taxon>Phytophthora</taxon>
    </lineage>
</organism>
<gene>
    <name evidence="11" type="ORF">PHYPSEUDO_003875</name>
</gene>
<evidence type="ECO:0000256" key="9">
    <source>
        <dbReference type="RuleBase" id="RU000589"/>
    </source>
</evidence>
<dbReference type="GO" id="GO:0005576">
    <property type="term" value="C:extracellular region"/>
    <property type="evidence" value="ECO:0007669"/>
    <property type="project" value="UniProtKB-SubCell"/>
</dbReference>
<dbReference type="AlphaFoldDB" id="A0A8T1VPI1"/>
<dbReference type="PROSITE" id="PS50835">
    <property type="entry name" value="IG_LIKE"/>
    <property type="match status" value="1"/>
</dbReference>
<dbReference type="InterPro" id="IPR007110">
    <property type="entry name" value="Ig-like_dom"/>
</dbReference>
<comment type="subcellular location">
    <subcellularLocation>
        <location evidence="1">Secreted</location>
    </subcellularLocation>
</comment>
<comment type="catalytic activity">
    <reaction evidence="7 9">
        <text>[(1-&gt;4)-alpha-D-galacturonosyl methyl ester](n) + n H2O = [(1-&gt;4)-alpha-D-galacturonosyl](n) + n methanol + n H(+)</text>
        <dbReference type="Rhea" id="RHEA:22380"/>
        <dbReference type="Rhea" id="RHEA-COMP:14570"/>
        <dbReference type="Rhea" id="RHEA-COMP:14573"/>
        <dbReference type="ChEBI" id="CHEBI:15377"/>
        <dbReference type="ChEBI" id="CHEBI:15378"/>
        <dbReference type="ChEBI" id="CHEBI:17790"/>
        <dbReference type="ChEBI" id="CHEBI:140522"/>
        <dbReference type="ChEBI" id="CHEBI:140523"/>
        <dbReference type="EC" id="3.1.1.11"/>
    </reaction>
</comment>
<dbReference type="Proteomes" id="UP000694044">
    <property type="component" value="Unassembled WGS sequence"/>
</dbReference>
<reference evidence="11" key="1">
    <citation type="submission" date="2021-02" db="EMBL/GenBank/DDBJ databases">
        <authorList>
            <person name="Palmer J.M."/>
        </authorList>
    </citation>
    <scope>NUCLEOTIDE SEQUENCE</scope>
    <source>
        <strain evidence="11">SCRP734</strain>
    </source>
</reference>
<dbReference type="GO" id="GO:0045490">
    <property type="term" value="P:pectin catabolic process"/>
    <property type="evidence" value="ECO:0007669"/>
    <property type="project" value="UniProtKB-UniRule"/>
</dbReference>
<dbReference type="GO" id="GO:0030599">
    <property type="term" value="F:pectinesterase activity"/>
    <property type="evidence" value="ECO:0007669"/>
    <property type="project" value="UniProtKB-UniRule"/>
</dbReference>
<evidence type="ECO:0000259" key="10">
    <source>
        <dbReference type="PROSITE" id="PS50835"/>
    </source>
</evidence>
<dbReference type="GO" id="GO:0042545">
    <property type="term" value="P:cell wall modification"/>
    <property type="evidence" value="ECO:0007669"/>
    <property type="project" value="UniProtKB-UniRule"/>
</dbReference>
<dbReference type="OrthoDB" id="2019149at2759"/>
<accession>A0A8T1VPI1</accession>
<dbReference type="PANTHER" id="PTHR31321">
    <property type="entry name" value="ACYL-COA THIOESTER HYDROLASE YBHC-RELATED"/>
    <property type="match status" value="1"/>
</dbReference>
<keyword evidence="5 9" id="KW-0732">Signal</keyword>
<dbReference type="EC" id="3.1.1.11" evidence="3 9"/>